<sequence>MADEVRGLLDELAERPENRDAMRRASMALDLGHLAFRMREASGLTQRQLAERVGTSRTVISRLEGGNAGRVPGLDQIQRIAEACGFEIRLEAERVRSEAGAQKRKTDLSVVLANAEPSRTDMTAQR</sequence>
<evidence type="ECO:0000313" key="2">
    <source>
        <dbReference type="EMBL" id="PWG61519.1"/>
    </source>
</evidence>
<evidence type="ECO:0000313" key="3">
    <source>
        <dbReference type="Proteomes" id="UP000245474"/>
    </source>
</evidence>
<dbReference type="OrthoDB" id="9792093at2"/>
<dbReference type="GO" id="GO:0003677">
    <property type="term" value="F:DNA binding"/>
    <property type="evidence" value="ECO:0007669"/>
    <property type="project" value="InterPro"/>
</dbReference>
<dbReference type="Gene3D" id="1.10.260.40">
    <property type="entry name" value="lambda repressor-like DNA-binding domains"/>
    <property type="match status" value="1"/>
</dbReference>
<dbReference type="InterPro" id="IPR001387">
    <property type="entry name" value="Cro/C1-type_HTH"/>
</dbReference>
<dbReference type="AlphaFoldDB" id="A0A2U2MXQ0"/>
<protein>
    <recommendedName>
        <fullName evidence="1">HTH cro/C1-type domain-containing protein</fullName>
    </recommendedName>
</protein>
<dbReference type="PROSITE" id="PS50943">
    <property type="entry name" value="HTH_CROC1"/>
    <property type="match status" value="1"/>
</dbReference>
<dbReference type="SUPFAM" id="SSF47413">
    <property type="entry name" value="lambda repressor-like DNA-binding domains"/>
    <property type="match status" value="1"/>
</dbReference>
<gene>
    <name evidence="2" type="ORF">DEM34_15945</name>
</gene>
<dbReference type="RefSeq" id="WP_109679831.1">
    <property type="nucleotide sequence ID" value="NZ_CP086615.1"/>
</dbReference>
<name>A0A2U2MXQ0_9GAMM</name>
<dbReference type="SMART" id="SM00530">
    <property type="entry name" value="HTH_XRE"/>
    <property type="match status" value="1"/>
</dbReference>
<accession>A0A2U2MXQ0</accession>
<organism evidence="2 3">
    <name type="scientific">Sediminicurvatus halobius</name>
    <dbReference type="NCBI Taxonomy" id="2182432"/>
    <lineage>
        <taxon>Bacteria</taxon>
        <taxon>Pseudomonadati</taxon>
        <taxon>Pseudomonadota</taxon>
        <taxon>Gammaproteobacteria</taxon>
        <taxon>Chromatiales</taxon>
        <taxon>Ectothiorhodospiraceae</taxon>
        <taxon>Sediminicurvatus</taxon>
    </lineage>
</organism>
<proteinExistence type="predicted"/>
<reference evidence="2 3" key="1">
    <citation type="submission" date="2018-05" db="EMBL/GenBank/DDBJ databases">
        <title>Spiribacter halobius sp. nov., a moderately halophilic bacterium isolated from marine solar saltern.</title>
        <authorList>
            <person name="Zheng W.-S."/>
            <person name="Lu D.-C."/>
            <person name="Du Z.-J."/>
        </authorList>
    </citation>
    <scope>NUCLEOTIDE SEQUENCE [LARGE SCALE GENOMIC DNA]</scope>
    <source>
        <strain evidence="2 3">E85</strain>
    </source>
</reference>
<feature type="domain" description="HTH cro/C1-type" evidence="1">
    <location>
        <begin position="37"/>
        <end position="92"/>
    </location>
</feature>
<dbReference type="CDD" id="cd00093">
    <property type="entry name" value="HTH_XRE"/>
    <property type="match status" value="1"/>
</dbReference>
<evidence type="ECO:0000259" key="1">
    <source>
        <dbReference type="PROSITE" id="PS50943"/>
    </source>
</evidence>
<dbReference type="Pfam" id="PF13560">
    <property type="entry name" value="HTH_31"/>
    <property type="match status" value="1"/>
</dbReference>
<dbReference type="InterPro" id="IPR010982">
    <property type="entry name" value="Lambda_DNA-bd_dom_sf"/>
</dbReference>
<dbReference type="EMBL" id="QFFI01000032">
    <property type="protein sequence ID" value="PWG61519.1"/>
    <property type="molecule type" value="Genomic_DNA"/>
</dbReference>
<dbReference type="Proteomes" id="UP000245474">
    <property type="component" value="Unassembled WGS sequence"/>
</dbReference>
<comment type="caution">
    <text evidence="2">The sequence shown here is derived from an EMBL/GenBank/DDBJ whole genome shotgun (WGS) entry which is preliminary data.</text>
</comment>
<keyword evidence="3" id="KW-1185">Reference proteome</keyword>